<sequence>MSDPVGNVRHCFTPLAAYIVDTPETCMLACVRGKTSPFTLASYLDFGDDFCHPERTRSITLEQLNSITDWPLADPSVFLTPEPLHHWHKEFYDHDLQWCLIVVGAQELDFRISILQPTVGYHHFHGGISKLKQVMGRVHRDIQCYIIGLIAGAAPPHIDRSLSIFHENKDIIFSLGARMGTKKPIDNWFIPKLELMQSITASSRKVGALIQWSADTTKHAHISEIKDPAWHTNNNDYDPQICHHLDHQEKLQHFAIATALKSSGTHSNSEEFLEDKVDEEDDEDCDELTDP</sequence>
<organism evidence="2 3">
    <name type="scientific">Suillus discolor</name>
    <dbReference type="NCBI Taxonomy" id="1912936"/>
    <lineage>
        <taxon>Eukaryota</taxon>
        <taxon>Fungi</taxon>
        <taxon>Dikarya</taxon>
        <taxon>Basidiomycota</taxon>
        <taxon>Agaricomycotina</taxon>
        <taxon>Agaricomycetes</taxon>
        <taxon>Agaricomycetidae</taxon>
        <taxon>Boletales</taxon>
        <taxon>Suillineae</taxon>
        <taxon>Suillaceae</taxon>
        <taxon>Suillus</taxon>
    </lineage>
</organism>
<dbReference type="InterPro" id="IPR041078">
    <property type="entry name" value="Plavaka"/>
</dbReference>
<reference evidence="2" key="1">
    <citation type="journal article" date="2020" name="New Phytol.">
        <title>Comparative genomics reveals dynamic genome evolution in host specialist ectomycorrhizal fungi.</title>
        <authorList>
            <person name="Lofgren L.A."/>
            <person name="Nguyen N.H."/>
            <person name="Vilgalys R."/>
            <person name="Ruytinx J."/>
            <person name="Liao H.L."/>
            <person name="Branco S."/>
            <person name="Kuo A."/>
            <person name="LaButti K."/>
            <person name="Lipzen A."/>
            <person name="Andreopoulos W."/>
            <person name="Pangilinan J."/>
            <person name="Riley R."/>
            <person name="Hundley H."/>
            <person name="Na H."/>
            <person name="Barry K."/>
            <person name="Grigoriev I.V."/>
            <person name="Stajich J.E."/>
            <person name="Kennedy P.G."/>
        </authorList>
    </citation>
    <scope>NUCLEOTIDE SEQUENCE</scope>
    <source>
        <strain evidence="2">FC423</strain>
    </source>
</reference>
<feature type="region of interest" description="Disordered" evidence="1">
    <location>
        <begin position="265"/>
        <end position="291"/>
    </location>
</feature>
<name>A0A9P7FA53_9AGAM</name>
<keyword evidence="3" id="KW-1185">Reference proteome</keyword>
<dbReference type="OrthoDB" id="3232986at2759"/>
<gene>
    <name evidence="2" type="ORF">F5147DRAFT_744659</name>
</gene>
<dbReference type="AlphaFoldDB" id="A0A9P7FA53"/>
<protein>
    <submittedName>
        <fullName evidence="2">Uncharacterized protein</fullName>
    </submittedName>
</protein>
<dbReference type="Pfam" id="PF18759">
    <property type="entry name" value="Plavaka"/>
    <property type="match status" value="1"/>
</dbReference>
<feature type="compositionally biased region" description="Acidic residues" evidence="1">
    <location>
        <begin position="271"/>
        <end position="291"/>
    </location>
</feature>
<dbReference type="EMBL" id="JABBWM010000016">
    <property type="protein sequence ID" value="KAG2111999.1"/>
    <property type="molecule type" value="Genomic_DNA"/>
</dbReference>
<evidence type="ECO:0000313" key="2">
    <source>
        <dbReference type="EMBL" id="KAG2111999.1"/>
    </source>
</evidence>
<dbReference type="Proteomes" id="UP000823399">
    <property type="component" value="Unassembled WGS sequence"/>
</dbReference>
<comment type="caution">
    <text evidence="2">The sequence shown here is derived from an EMBL/GenBank/DDBJ whole genome shotgun (WGS) entry which is preliminary data.</text>
</comment>
<dbReference type="RefSeq" id="XP_041295056.1">
    <property type="nucleotide sequence ID" value="XM_041439693.1"/>
</dbReference>
<evidence type="ECO:0000256" key="1">
    <source>
        <dbReference type="SAM" id="MobiDB-lite"/>
    </source>
</evidence>
<evidence type="ECO:0000313" key="3">
    <source>
        <dbReference type="Proteomes" id="UP000823399"/>
    </source>
</evidence>
<accession>A0A9P7FA53</accession>
<dbReference type="GeneID" id="64701952"/>
<proteinExistence type="predicted"/>